<dbReference type="Proteomes" id="UP000054217">
    <property type="component" value="Unassembled WGS sequence"/>
</dbReference>
<proteinExistence type="predicted"/>
<keyword evidence="1" id="KW-0812">Transmembrane</keyword>
<reference evidence="2 3" key="1">
    <citation type="submission" date="2014-04" db="EMBL/GenBank/DDBJ databases">
        <authorList>
            <consortium name="DOE Joint Genome Institute"/>
            <person name="Kuo A."/>
            <person name="Kohler A."/>
            <person name="Costa M.D."/>
            <person name="Nagy L.G."/>
            <person name="Floudas D."/>
            <person name="Copeland A."/>
            <person name="Barry K.W."/>
            <person name="Cichocki N."/>
            <person name="Veneault-Fourrey C."/>
            <person name="LaButti K."/>
            <person name="Lindquist E.A."/>
            <person name="Lipzen A."/>
            <person name="Lundell T."/>
            <person name="Morin E."/>
            <person name="Murat C."/>
            <person name="Sun H."/>
            <person name="Tunlid A."/>
            <person name="Henrissat B."/>
            <person name="Grigoriev I.V."/>
            <person name="Hibbett D.S."/>
            <person name="Martin F."/>
            <person name="Nordberg H.P."/>
            <person name="Cantor M.N."/>
            <person name="Hua S.X."/>
        </authorList>
    </citation>
    <scope>NUCLEOTIDE SEQUENCE [LARGE SCALE GENOMIC DNA]</scope>
    <source>
        <strain evidence="2 3">Marx 270</strain>
    </source>
</reference>
<dbReference type="HOGENOM" id="CLU_1644402_0_0_1"/>
<dbReference type="AlphaFoldDB" id="A0A0C3JIF6"/>
<feature type="transmembrane region" description="Helical" evidence="1">
    <location>
        <begin position="6"/>
        <end position="22"/>
    </location>
</feature>
<sequence>MLGFYELQLIILISACFLFLLVERHVSTRKRTAACKGHDPDNLENGGTTTPVNALATPHQALFGGLRTIVTGEIFSPCSFVAQGPAISRPSHPIAAVGLWLISSSRLAGQKTWEGVGGTTTVASSDPLQLKRLGQAWWIVRAVIGLTQTCFEGSMFLFVFL</sequence>
<dbReference type="InParanoid" id="A0A0C3JIF6"/>
<evidence type="ECO:0000313" key="2">
    <source>
        <dbReference type="EMBL" id="KIO08858.1"/>
    </source>
</evidence>
<dbReference type="OrthoDB" id="263957at2759"/>
<evidence type="ECO:0000256" key="1">
    <source>
        <dbReference type="SAM" id="Phobius"/>
    </source>
</evidence>
<name>A0A0C3JIF6_PISTI</name>
<keyword evidence="3" id="KW-1185">Reference proteome</keyword>
<accession>A0A0C3JIF6</accession>
<protein>
    <submittedName>
        <fullName evidence="2">Uncharacterized protein</fullName>
    </submittedName>
</protein>
<dbReference type="EMBL" id="KN831956">
    <property type="protein sequence ID" value="KIO08858.1"/>
    <property type="molecule type" value="Genomic_DNA"/>
</dbReference>
<keyword evidence="1" id="KW-1133">Transmembrane helix</keyword>
<reference evidence="3" key="2">
    <citation type="submission" date="2015-01" db="EMBL/GenBank/DDBJ databases">
        <title>Evolutionary Origins and Diversification of the Mycorrhizal Mutualists.</title>
        <authorList>
            <consortium name="DOE Joint Genome Institute"/>
            <consortium name="Mycorrhizal Genomics Consortium"/>
            <person name="Kohler A."/>
            <person name="Kuo A."/>
            <person name="Nagy L.G."/>
            <person name="Floudas D."/>
            <person name="Copeland A."/>
            <person name="Barry K.W."/>
            <person name="Cichocki N."/>
            <person name="Veneault-Fourrey C."/>
            <person name="LaButti K."/>
            <person name="Lindquist E.A."/>
            <person name="Lipzen A."/>
            <person name="Lundell T."/>
            <person name="Morin E."/>
            <person name="Murat C."/>
            <person name="Riley R."/>
            <person name="Ohm R."/>
            <person name="Sun H."/>
            <person name="Tunlid A."/>
            <person name="Henrissat B."/>
            <person name="Grigoriev I.V."/>
            <person name="Hibbett D.S."/>
            <person name="Martin F."/>
        </authorList>
    </citation>
    <scope>NUCLEOTIDE SEQUENCE [LARGE SCALE GENOMIC DNA]</scope>
    <source>
        <strain evidence="3">Marx 270</strain>
    </source>
</reference>
<organism evidence="2 3">
    <name type="scientific">Pisolithus tinctorius Marx 270</name>
    <dbReference type="NCBI Taxonomy" id="870435"/>
    <lineage>
        <taxon>Eukaryota</taxon>
        <taxon>Fungi</taxon>
        <taxon>Dikarya</taxon>
        <taxon>Basidiomycota</taxon>
        <taxon>Agaricomycotina</taxon>
        <taxon>Agaricomycetes</taxon>
        <taxon>Agaricomycetidae</taxon>
        <taxon>Boletales</taxon>
        <taxon>Sclerodermatineae</taxon>
        <taxon>Pisolithaceae</taxon>
        <taxon>Pisolithus</taxon>
    </lineage>
</organism>
<feature type="transmembrane region" description="Helical" evidence="1">
    <location>
        <begin position="138"/>
        <end position="160"/>
    </location>
</feature>
<keyword evidence="1" id="KW-0472">Membrane</keyword>
<evidence type="ECO:0000313" key="3">
    <source>
        <dbReference type="Proteomes" id="UP000054217"/>
    </source>
</evidence>
<gene>
    <name evidence="2" type="ORF">M404DRAFT_997054</name>
</gene>